<keyword evidence="2" id="KW-0812">Transmembrane</keyword>
<evidence type="ECO:0000313" key="3">
    <source>
        <dbReference type="EMBL" id="MFC4012768.1"/>
    </source>
</evidence>
<evidence type="ECO:0000256" key="1">
    <source>
        <dbReference type="SAM" id="MobiDB-lite"/>
    </source>
</evidence>
<reference evidence="4" key="1">
    <citation type="journal article" date="2019" name="Int. J. Syst. Evol. Microbiol.">
        <title>The Global Catalogue of Microorganisms (GCM) 10K type strain sequencing project: providing services to taxonomists for standard genome sequencing and annotation.</title>
        <authorList>
            <consortium name="The Broad Institute Genomics Platform"/>
            <consortium name="The Broad Institute Genome Sequencing Center for Infectious Disease"/>
            <person name="Wu L."/>
            <person name="Ma J."/>
        </authorList>
    </citation>
    <scope>NUCLEOTIDE SEQUENCE [LARGE SCALE GENOMIC DNA]</scope>
    <source>
        <strain evidence="4">TBRC 1276</strain>
    </source>
</reference>
<feature type="transmembrane region" description="Helical" evidence="2">
    <location>
        <begin position="131"/>
        <end position="151"/>
    </location>
</feature>
<dbReference type="EMBL" id="JBHSBI010000023">
    <property type="protein sequence ID" value="MFC4012768.1"/>
    <property type="molecule type" value="Genomic_DNA"/>
</dbReference>
<feature type="transmembrane region" description="Helical" evidence="2">
    <location>
        <begin position="53"/>
        <end position="71"/>
    </location>
</feature>
<comment type="caution">
    <text evidence="3">The sequence shown here is derived from an EMBL/GenBank/DDBJ whole genome shotgun (WGS) entry which is preliminary data.</text>
</comment>
<feature type="region of interest" description="Disordered" evidence="1">
    <location>
        <begin position="1"/>
        <end position="43"/>
    </location>
</feature>
<evidence type="ECO:0000256" key="2">
    <source>
        <dbReference type="SAM" id="Phobius"/>
    </source>
</evidence>
<gene>
    <name evidence="3" type="ORF">ACFOY2_36430</name>
</gene>
<accession>A0ABV8GFP1</accession>
<keyword evidence="4" id="KW-1185">Reference proteome</keyword>
<name>A0ABV8GFP1_9ACTN</name>
<dbReference type="Proteomes" id="UP001595851">
    <property type="component" value="Unassembled WGS sequence"/>
</dbReference>
<keyword evidence="2" id="KW-1133">Transmembrane helix</keyword>
<sequence length="158" mass="16806">MPDESDPRDDRTPAPGEEPFGPRGDGPPAPGGAQDGLAADDDPRNEPAPFGTIVLLTVASAAAVMVLAALMSDPPGLKFLLFGPIAFVVFEVVGNEVWWKRWWGAIPGAVVGLAMYVEGRTALADVIGDTWAYPVAYVTAWALFAVIFALCSRYPRSF</sequence>
<keyword evidence="2" id="KW-0472">Membrane</keyword>
<proteinExistence type="predicted"/>
<dbReference type="RefSeq" id="WP_379532666.1">
    <property type="nucleotide sequence ID" value="NZ_JBHSBI010000023.1"/>
</dbReference>
<organism evidence="3 4">
    <name type="scientific">Nonomuraea purpurea</name>
    <dbReference type="NCBI Taxonomy" id="1849276"/>
    <lineage>
        <taxon>Bacteria</taxon>
        <taxon>Bacillati</taxon>
        <taxon>Actinomycetota</taxon>
        <taxon>Actinomycetes</taxon>
        <taxon>Streptosporangiales</taxon>
        <taxon>Streptosporangiaceae</taxon>
        <taxon>Nonomuraea</taxon>
    </lineage>
</organism>
<feature type="transmembrane region" description="Helical" evidence="2">
    <location>
        <begin position="77"/>
        <end position="95"/>
    </location>
</feature>
<protein>
    <submittedName>
        <fullName evidence="3">Uncharacterized protein</fullName>
    </submittedName>
</protein>
<evidence type="ECO:0000313" key="4">
    <source>
        <dbReference type="Proteomes" id="UP001595851"/>
    </source>
</evidence>